<feature type="compositionally biased region" description="Gly residues" evidence="1">
    <location>
        <begin position="23"/>
        <end position="37"/>
    </location>
</feature>
<reference evidence="2 3" key="1">
    <citation type="journal article" date="2019" name="Int. J. Syst. Evol. Microbiol.">
        <title>The Global Catalogue of Microorganisms (GCM) 10K type strain sequencing project: providing services to taxonomists for standard genome sequencing and annotation.</title>
        <authorList>
            <consortium name="The Broad Institute Genomics Platform"/>
            <consortium name="The Broad Institute Genome Sequencing Center for Infectious Disease"/>
            <person name="Wu L."/>
            <person name="Ma J."/>
        </authorList>
    </citation>
    <scope>NUCLEOTIDE SEQUENCE [LARGE SCALE GENOMIC DNA]</scope>
    <source>
        <strain evidence="2 3">JCM 6921</strain>
    </source>
</reference>
<feature type="compositionally biased region" description="Basic and acidic residues" evidence="1">
    <location>
        <begin position="70"/>
        <end position="95"/>
    </location>
</feature>
<name>A0ABN3ISQ0_9ACTN</name>
<comment type="caution">
    <text evidence="2">The sequence shown here is derived from an EMBL/GenBank/DDBJ whole genome shotgun (WGS) entry which is preliminary data.</text>
</comment>
<dbReference type="EMBL" id="BAAATJ010000026">
    <property type="protein sequence ID" value="GAA2411594.1"/>
    <property type="molecule type" value="Genomic_DNA"/>
</dbReference>
<keyword evidence="3" id="KW-1185">Reference proteome</keyword>
<dbReference type="Proteomes" id="UP001500058">
    <property type="component" value="Unassembled WGS sequence"/>
</dbReference>
<gene>
    <name evidence="2" type="ORF">GCM10010420_45710</name>
</gene>
<proteinExistence type="predicted"/>
<accession>A0ABN3ISQ0</accession>
<feature type="region of interest" description="Disordered" evidence="1">
    <location>
        <begin position="18"/>
        <end position="114"/>
    </location>
</feature>
<evidence type="ECO:0000256" key="1">
    <source>
        <dbReference type="SAM" id="MobiDB-lite"/>
    </source>
</evidence>
<evidence type="ECO:0000313" key="2">
    <source>
        <dbReference type="EMBL" id="GAA2411594.1"/>
    </source>
</evidence>
<organism evidence="2 3">
    <name type="scientific">Streptomyces glaucosporus</name>
    <dbReference type="NCBI Taxonomy" id="284044"/>
    <lineage>
        <taxon>Bacteria</taxon>
        <taxon>Bacillati</taxon>
        <taxon>Actinomycetota</taxon>
        <taxon>Actinomycetes</taxon>
        <taxon>Kitasatosporales</taxon>
        <taxon>Streptomycetaceae</taxon>
        <taxon>Streptomyces</taxon>
    </lineage>
</organism>
<evidence type="ECO:0000313" key="3">
    <source>
        <dbReference type="Proteomes" id="UP001500058"/>
    </source>
</evidence>
<protein>
    <submittedName>
        <fullName evidence="2">Uncharacterized protein</fullName>
    </submittedName>
</protein>
<sequence length="114" mass="12299">MSETRCKRCDLLVGMGCACSPRGNGGQGRKRSGSGGTEGKRRREQPVTVRRTAASKAPRGGKRPNPAPPRPDHTPWYGDDRGAAEFRAELRDITERGTSVRTVSGGLPGLGRRR</sequence>
<dbReference type="RefSeq" id="WP_344633030.1">
    <property type="nucleotide sequence ID" value="NZ_BAAATJ010000026.1"/>
</dbReference>